<dbReference type="InterPro" id="IPR026716">
    <property type="entry name" value="PBIR1/2/3"/>
</dbReference>
<reference evidence="3" key="1">
    <citation type="submission" date="2017-05" db="UniProtKB">
        <authorList>
            <consortium name="EnsemblMetazoa"/>
        </authorList>
    </citation>
    <scope>IDENTIFICATION</scope>
</reference>
<proteinExistence type="inferred from homology"/>
<name>A0A1X7USS0_AMPQE</name>
<feature type="region of interest" description="Disordered" evidence="2">
    <location>
        <begin position="132"/>
        <end position="162"/>
    </location>
</feature>
<feature type="compositionally biased region" description="Polar residues" evidence="2">
    <location>
        <begin position="1"/>
        <end position="10"/>
    </location>
</feature>
<feature type="compositionally biased region" description="Low complexity" evidence="2">
    <location>
        <begin position="143"/>
        <end position="162"/>
    </location>
</feature>
<evidence type="ECO:0000256" key="2">
    <source>
        <dbReference type="SAM" id="MobiDB-lite"/>
    </source>
</evidence>
<organism evidence="3">
    <name type="scientific">Amphimedon queenslandica</name>
    <name type="common">Sponge</name>
    <dbReference type="NCBI Taxonomy" id="400682"/>
    <lineage>
        <taxon>Eukaryota</taxon>
        <taxon>Metazoa</taxon>
        <taxon>Porifera</taxon>
        <taxon>Demospongiae</taxon>
        <taxon>Heteroscleromorpha</taxon>
        <taxon>Haplosclerida</taxon>
        <taxon>Niphatidae</taxon>
        <taxon>Amphimedon</taxon>
    </lineage>
</organism>
<sequence length="243" mass="27392">MKKSNSTSMISDFLHHHHGNGEERGVGRSGGGERGSHIGAGLQGRRLPGDIPPLASPLPLSRVNSPTSRQHRVEQLRKEESVDERVREVEQDREVTSQIHLNQSCVELKIDCDDDSRGGEMMMETLPSVAITTTPFPSPSSPIYPSRVRSRSLTPTSPSSTRSFTWRSLSPVPMRPSSLCFELARKRKRNQGVEVEPSLVELIPWLVDLVVESTVNNQEDESHLLPEYYRYCWAFSRELKSFQ</sequence>
<dbReference type="InParanoid" id="A0A1X7USS0"/>
<dbReference type="PANTHER" id="PTHR22227:SF6">
    <property type="entry name" value="FAMILY WITH SEQUENCE SIMILARITY 122B ISOFORM X1"/>
    <property type="match status" value="1"/>
</dbReference>
<evidence type="ECO:0000256" key="1">
    <source>
        <dbReference type="ARBA" id="ARBA00006725"/>
    </source>
</evidence>
<dbReference type="AlphaFoldDB" id="A0A1X7USS0"/>
<feature type="compositionally biased region" description="Basic and acidic residues" evidence="2">
    <location>
        <begin position="71"/>
        <end position="89"/>
    </location>
</feature>
<evidence type="ECO:0000313" key="3">
    <source>
        <dbReference type="EnsemblMetazoa" id="Aqu2.1.30432_001"/>
    </source>
</evidence>
<feature type="region of interest" description="Disordered" evidence="2">
    <location>
        <begin position="1"/>
        <end position="89"/>
    </location>
</feature>
<dbReference type="PANTHER" id="PTHR22227">
    <property type="entry name" value="FAMILY WITH SEQUENCE SIMILARITY 122B ISOFORM X1"/>
    <property type="match status" value="1"/>
</dbReference>
<accession>A0A1X7USS0</accession>
<dbReference type="GO" id="GO:0004865">
    <property type="term" value="F:protein serine/threonine phosphatase inhibitor activity"/>
    <property type="evidence" value="ECO:0007669"/>
    <property type="project" value="InterPro"/>
</dbReference>
<comment type="similarity">
    <text evidence="1">Belongs to the FAM122 family.</text>
</comment>
<protein>
    <submittedName>
        <fullName evidence="3">Uncharacterized protein</fullName>
    </submittedName>
</protein>
<dbReference type="EnsemblMetazoa" id="Aqu2.1.30432_001">
    <property type="protein sequence ID" value="Aqu2.1.30432_001"/>
    <property type="gene ID" value="Aqu2.1.30432"/>
</dbReference>